<dbReference type="Proteomes" id="UP000663842">
    <property type="component" value="Unassembled WGS sequence"/>
</dbReference>
<dbReference type="Proteomes" id="UP000663887">
    <property type="component" value="Unassembled WGS sequence"/>
</dbReference>
<evidence type="ECO:0000256" key="3">
    <source>
        <dbReference type="ARBA" id="ARBA00022833"/>
    </source>
</evidence>
<dbReference type="EMBL" id="CAJOBF010003019">
    <property type="protein sequence ID" value="CAF4069302.1"/>
    <property type="molecule type" value="Genomic_DNA"/>
</dbReference>
<sequence>MSSSDTDETPTISFLIINKKKRLLVIDGYIYQQNKSTAKVSYWLCEIKLWNAGVHLNSDDQFRKYTENPHTHMPVPERLEIRKMLTNIKSRVDREAKAIGQIYHEELLKANLFSKLLLSIINSFEIFDFNGELKNNKNIDIIGRFGYKNVLLVFPRNASTLDGLLETGRWPDRIAGSNFLIKYPKILPATYSLIILDFQSTWIEDETTQELQEKYVTLRKLTRLVTRENRPMNIVCADFIWTQAVKQLLNQGEIEINCMKLRIRPYFSPIKINKCRKYFKHDHFTSQCTSLQLCFRCGQHHPLKEGCSNEIKCVNCQEHHYSGHSPCPVVQQKRKQLSEQIQKNNYSLINAHNHHHAVKRYTTYYIHTDRQSFKHFDTKDNDQQLIWHKLYRPLIIIRNKMNQLNMYKCNELQQQLKNGAVGLNETTIRAGYQIIEDWCWTYSRTEYLINGRNNIRNQIKPTTT</sequence>
<gene>
    <name evidence="6" type="ORF">UXM345_LOCUS20337</name>
    <name evidence="5" type="ORF">XDN619_LOCUS5367</name>
</gene>
<evidence type="ECO:0000313" key="6">
    <source>
        <dbReference type="EMBL" id="CAF4069302.1"/>
    </source>
</evidence>
<keyword evidence="1" id="KW-0479">Metal-binding</keyword>
<reference evidence="5" key="1">
    <citation type="submission" date="2021-02" db="EMBL/GenBank/DDBJ databases">
        <authorList>
            <person name="Nowell W R."/>
        </authorList>
    </citation>
    <scope>NUCLEOTIDE SEQUENCE</scope>
</reference>
<name>A0A816NB04_9BILA</name>
<evidence type="ECO:0000256" key="1">
    <source>
        <dbReference type="ARBA" id="ARBA00022723"/>
    </source>
</evidence>
<proteinExistence type="predicted"/>
<dbReference type="Gene3D" id="2.20.25.240">
    <property type="match status" value="1"/>
</dbReference>
<evidence type="ECO:0000313" key="5">
    <source>
        <dbReference type="EMBL" id="CAF2033183.1"/>
    </source>
</evidence>
<feature type="domain" description="FLYWCH-type" evidence="4">
    <location>
        <begin position="18"/>
        <end position="72"/>
    </location>
</feature>
<dbReference type="InterPro" id="IPR007588">
    <property type="entry name" value="Znf_FLYWCH"/>
</dbReference>
<comment type="caution">
    <text evidence="5">The sequence shown here is derived from an EMBL/GenBank/DDBJ whole genome shotgun (WGS) entry which is preliminary data.</text>
</comment>
<keyword evidence="3" id="KW-0862">Zinc</keyword>
<dbReference type="GO" id="GO:0008270">
    <property type="term" value="F:zinc ion binding"/>
    <property type="evidence" value="ECO:0007669"/>
    <property type="project" value="UniProtKB-KW"/>
</dbReference>
<dbReference type="EMBL" id="CAJNRG010001416">
    <property type="protein sequence ID" value="CAF2033183.1"/>
    <property type="molecule type" value="Genomic_DNA"/>
</dbReference>
<keyword evidence="2" id="KW-0863">Zinc-finger</keyword>
<dbReference type="AlphaFoldDB" id="A0A816NB04"/>
<dbReference type="Pfam" id="PF04500">
    <property type="entry name" value="FLYWCH"/>
    <property type="match status" value="1"/>
</dbReference>
<accession>A0A816NB04</accession>
<protein>
    <recommendedName>
        <fullName evidence="4">FLYWCH-type domain-containing protein</fullName>
    </recommendedName>
</protein>
<evidence type="ECO:0000259" key="4">
    <source>
        <dbReference type="Pfam" id="PF04500"/>
    </source>
</evidence>
<organism evidence="5 7">
    <name type="scientific">Rotaria magnacalcarata</name>
    <dbReference type="NCBI Taxonomy" id="392030"/>
    <lineage>
        <taxon>Eukaryota</taxon>
        <taxon>Metazoa</taxon>
        <taxon>Spiralia</taxon>
        <taxon>Gnathifera</taxon>
        <taxon>Rotifera</taxon>
        <taxon>Eurotatoria</taxon>
        <taxon>Bdelloidea</taxon>
        <taxon>Philodinida</taxon>
        <taxon>Philodinidae</taxon>
        <taxon>Rotaria</taxon>
    </lineage>
</organism>
<evidence type="ECO:0000256" key="2">
    <source>
        <dbReference type="ARBA" id="ARBA00022771"/>
    </source>
</evidence>
<evidence type="ECO:0000313" key="7">
    <source>
        <dbReference type="Proteomes" id="UP000663887"/>
    </source>
</evidence>